<proteinExistence type="predicted"/>
<keyword evidence="1" id="KW-0489">Methyltransferase</keyword>
<reference evidence="3 4" key="1">
    <citation type="submission" date="2018-02" db="EMBL/GenBank/DDBJ databases">
        <title>The genomes of Aspergillus section Nigri reveals drivers in fungal speciation.</title>
        <authorList>
            <consortium name="DOE Joint Genome Institute"/>
            <person name="Vesth T.C."/>
            <person name="Nybo J."/>
            <person name="Theobald S."/>
            <person name="Brandl J."/>
            <person name="Frisvad J.C."/>
            <person name="Nielsen K.F."/>
            <person name="Lyhne E.K."/>
            <person name="Kogle M.E."/>
            <person name="Kuo A."/>
            <person name="Riley R."/>
            <person name="Clum A."/>
            <person name="Nolan M."/>
            <person name="Lipzen A."/>
            <person name="Salamov A."/>
            <person name="Henrissat B."/>
            <person name="Wiebenga A."/>
            <person name="De vries R.P."/>
            <person name="Grigoriev I.V."/>
            <person name="Mortensen U.H."/>
            <person name="Andersen M.R."/>
            <person name="Baker S.E."/>
        </authorList>
    </citation>
    <scope>NUCLEOTIDE SEQUENCE [LARGE SCALE GENOMIC DNA]</scope>
    <source>
        <strain evidence="3 4">CBS 313.89</strain>
    </source>
</reference>
<keyword evidence="2" id="KW-0808">Transferase</keyword>
<dbReference type="OrthoDB" id="5376140at2759"/>
<dbReference type="EMBL" id="KZ824657">
    <property type="protein sequence ID" value="RAK75473.1"/>
    <property type="molecule type" value="Genomic_DNA"/>
</dbReference>
<protein>
    <recommendedName>
        <fullName evidence="5">DNA (cytosine-5-)-methyltransferase</fullName>
    </recommendedName>
</protein>
<dbReference type="RefSeq" id="XP_040799483.1">
    <property type="nucleotide sequence ID" value="XM_040948748.1"/>
</dbReference>
<dbReference type="GO" id="GO:0032259">
    <property type="term" value="P:methylation"/>
    <property type="evidence" value="ECO:0007669"/>
    <property type="project" value="UniProtKB-KW"/>
</dbReference>
<evidence type="ECO:0008006" key="5">
    <source>
        <dbReference type="Google" id="ProtNLM"/>
    </source>
</evidence>
<evidence type="ECO:0000256" key="1">
    <source>
        <dbReference type="ARBA" id="ARBA00022603"/>
    </source>
</evidence>
<dbReference type="Pfam" id="PF00145">
    <property type="entry name" value="DNA_methylase"/>
    <property type="match status" value="1"/>
</dbReference>
<dbReference type="Gene3D" id="3.90.120.10">
    <property type="entry name" value="DNA Methylase, subunit A, domain 2"/>
    <property type="match status" value="1"/>
</dbReference>
<keyword evidence="4" id="KW-1185">Reference proteome</keyword>
<evidence type="ECO:0000313" key="3">
    <source>
        <dbReference type="EMBL" id="RAK75473.1"/>
    </source>
</evidence>
<dbReference type="Proteomes" id="UP000249789">
    <property type="component" value="Unassembled WGS sequence"/>
</dbReference>
<dbReference type="SUPFAM" id="SSF53335">
    <property type="entry name" value="S-adenosyl-L-methionine-dependent methyltransferases"/>
    <property type="match status" value="1"/>
</dbReference>
<dbReference type="InterPro" id="IPR029063">
    <property type="entry name" value="SAM-dependent_MTases_sf"/>
</dbReference>
<dbReference type="GO" id="GO:0008168">
    <property type="term" value="F:methyltransferase activity"/>
    <property type="evidence" value="ECO:0007669"/>
    <property type="project" value="UniProtKB-KW"/>
</dbReference>
<evidence type="ECO:0000313" key="4">
    <source>
        <dbReference type="Proteomes" id="UP000249789"/>
    </source>
</evidence>
<name>A0A8G1RNL8_9EURO</name>
<dbReference type="AlphaFoldDB" id="A0A8G1RNL8"/>
<gene>
    <name evidence="3" type="ORF">BO72DRAFT_498128</name>
</gene>
<organism evidence="3 4">
    <name type="scientific">Aspergillus fijiensis CBS 313.89</name>
    <dbReference type="NCBI Taxonomy" id="1448319"/>
    <lineage>
        <taxon>Eukaryota</taxon>
        <taxon>Fungi</taxon>
        <taxon>Dikarya</taxon>
        <taxon>Ascomycota</taxon>
        <taxon>Pezizomycotina</taxon>
        <taxon>Eurotiomycetes</taxon>
        <taxon>Eurotiomycetidae</taxon>
        <taxon>Eurotiales</taxon>
        <taxon>Aspergillaceae</taxon>
        <taxon>Aspergillus</taxon>
    </lineage>
</organism>
<dbReference type="InterPro" id="IPR001525">
    <property type="entry name" value="C5_MeTfrase"/>
</dbReference>
<accession>A0A8G1RNL8</accession>
<sequence length="529" mass="59333">MSCLPVCTQRMKELAKERELEHGKRIEWNDWVADNLVVQFEKLVFPRRSQLPRASAVPHWEYSCQRLNHAFVRDEYSQLTLIPSVRENELVLQFHDFETMGQKSDGEIIFLDDITQAQALPSQDSVLHLLPAADEPQSAGYFCRFAIRDRSNANAACITPLNSGLLSRQDRWKRPRYAPSKPIVIDLSPRDLGLAEGFSQAEFDIIAGLGFDSEQDMSWRTRYPTATIYDESPPSVLSHMRRGKLLPPQDVKAGVPKVLIFSETGPLVIGGGEDPYFDLPLLNIINELNASEDDFDFLVSIQPAGILHPQCLPSFAKAVLELLKKRNSVHVFSVRLPDHGISNSQTYIVLLASPICSDVPWPATHLDTKSIEEQICHLKSKNPRADDTHPTAGKHVFLNPAGQVNVYNHGTGQLPDATDRPYFKTVDFESNIILPTLYSDHGWLHPTRHDILTVRECARIQGFPDDYIFYGADKALRSQIIASFPPPIARGIAEAIRKIIKEHTAPGLDASTFAALNLGGRPQKRTRVD</sequence>
<dbReference type="GeneID" id="63866081"/>
<evidence type="ECO:0000256" key="2">
    <source>
        <dbReference type="ARBA" id="ARBA00022679"/>
    </source>
</evidence>
<dbReference type="VEuPathDB" id="FungiDB:BO72DRAFT_498128"/>